<evidence type="ECO:0000256" key="2">
    <source>
        <dbReference type="ARBA" id="ARBA00006706"/>
    </source>
</evidence>
<dbReference type="GO" id="GO:0008299">
    <property type="term" value="P:isoprenoid biosynthetic process"/>
    <property type="evidence" value="ECO:0007669"/>
    <property type="project" value="InterPro"/>
</dbReference>
<feature type="compositionally biased region" description="Polar residues" evidence="6">
    <location>
        <begin position="85"/>
        <end position="101"/>
    </location>
</feature>
<evidence type="ECO:0008006" key="9">
    <source>
        <dbReference type="Google" id="ProtNLM"/>
    </source>
</evidence>
<dbReference type="PANTHER" id="PTHR43281">
    <property type="entry name" value="FARNESYL DIPHOSPHATE SYNTHASE"/>
    <property type="match status" value="1"/>
</dbReference>
<comment type="cofactor">
    <cofactor evidence="1">
        <name>Mg(2+)</name>
        <dbReference type="ChEBI" id="CHEBI:18420"/>
    </cofactor>
</comment>
<name>A0AAP0IV19_9MAGN</name>
<dbReference type="EMBL" id="JBBNAF010000008">
    <property type="protein sequence ID" value="KAK9121925.1"/>
    <property type="molecule type" value="Genomic_DNA"/>
</dbReference>
<dbReference type="SUPFAM" id="SSF48576">
    <property type="entry name" value="Terpenoid synthases"/>
    <property type="match status" value="1"/>
</dbReference>
<dbReference type="GO" id="GO:0046872">
    <property type="term" value="F:metal ion binding"/>
    <property type="evidence" value="ECO:0007669"/>
    <property type="project" value="UniProtKB-KW"/>
</dbReference>
<dbReference type="Pfam" id="PF00348">
    <property type="entry name" value="polyprenyl_synt"/>
    <property type="match status" value="1"/>
</dbReference>
<feature type="region of interest" description="Disordered" evidence="6">
    <location>
        <begin position="182"/>
        <end position="233"/>
    </location>
</feature>
<evidence type="ECO:0000256" key="5">
    <source>
        <dbReference type="RuleBase" id="RU004466"/>
    </source>
</evidence>
<dbReference type="GO" id="GO:0004311">
    <property type="term" value="F:geranylgeranyl diphosphate synthase activity"/>
    <property type="evidence" value="ECO:0007669"/>
    <property type="project" value="TreeGrafter"/>
</dbReference>
<evidence type="ECO:0000256" key="3">
    <source>
        <dbReference type="ARBA" id="ARBA00022723"/>
    </source>
</evidence>
<protein>
    <recommendedName>
        <fullName evidence="9">Geranylgeranyl diphosphate synthase</fullName>
    </recommendedName>
</protein>
<organism evidence="7 8">
    <name type="scientific">Stephania yunnanensis</name>
    <dbReference type="NCBI Taxonomy" id="152371"/>
    <lineage>
        <taxon>Eukaryota</taxon>
        <taxon>Viridiplantae</taxon>
        <taxon>Streptophyta</taxon>
        <taxon>Embryophyta</taxon>
        <taxon>Tracheophyta</taxon>
        <taxon>Spermatophyta</taxon>
        <taxon>Magnoliopsida</taxon>
        <taxon>Ranunculales</taxon>
        <taxon>Menispermaceae</taxon>
        <taxon>Menispermoideae</taxon>
        <taxon>Cissampelideae</taxon>
        <taxon>Stephania</taxon>
    </lineage>
</organism>
<keyword evidence="5" id="KW-0808">Transferase</keyword>
<evidence type="ECO:0000256" key="4">
    <source>
        <dbReference type="ARBA" id="ARBA00022842"/>
    </source>
</evidence>
<keyword evidence="8" id="KW-1185">Reference proteome</keyword>
<dbReference type="Gene3D" id="1.10.600.10">
    <property type="entry name" value="Farnesyl Diphosphate Synthase"/>
    <property type="match status" value="1"/>
</dbReference>
<evidence type="ECO:0000313" key="7">
    <source>
        <dbReference type="EMBL" id="KAK9121925.1"/>
    </source>
</evidence>
<keyword evidence="4" id="KW-0460">Magnesium</keyword>
<proteinExistence type="inferred from homology"/>
<gene>
    <name evidence="7" type="ORF">Syun_019542</name>
</gene>
<sequence>MKTEGDGFRTYKVVDICNSDDENDNVGKRICTITYQEAVQEKLNVVLKAIEKLESNLIEREGDVVRPQGRPRESRKKPSHEPKQKWQQHSTTGEAWQQATTGKGKKEMSLLREASAMPAACAVEMIHTMSLIHDDLPCMDDNDDLRRGKPTNHKVYGEDVAALAGDALLAFAFEHVTNATRRLPGQNRPRNRGASESDRPQKGWWRGGGGHPGEGPDAGSMFNNAGLKSPPKREYVKVEKNLKDVIGELSMCETLSRP</sequence>
<keyword evidence="3" id="KW-0479">Metal-binding</keyword>
<dbReference type="InterPro" id="IPR000092">
    <property type="entry name" value="Polyprenyl_synt"/>
</dbReference>
<reference evidence="7 8" key="1">
    <citation type="submission" date="2024-01" db="EMBL/GenBank/DDBJ databases">
        <title>Genome assemblies of Stephania.</title>
        <authorList>
            <person name="Yang L."/>
        </authorList>
    </citation>
    <scope>NUCLEOTIDE SEQUENCE [LARGE SCALE GENOMIC DNA]</scope>
    <source>
        <strain evidence="7">YNDBR</strain>
        <tissue evidence="7">Leaf</tissue>
    </source>
</reference>
<dbReference type="AlphaFoldDB" id="A0AAP0IV19"/>
<dbReference type="Proteomes" id="UP001420932">
    <property type="component" value="Unassembled WGS sequence"/>
</dbReference>
<feature type="region of interest" description="Disordered" evidence="6">
    <location>
        <begin position="62"/>
        <end position="107"/>
    </location>
</feature>
<evidence type="ECO:0000256" key="1">
    <source>
        <dbReference type="ARBA" id="ARBA00001946"/>
    </source>
</evidence>
<evidence type="ECO:0000313" key="8">
    <source>
        <dbReference type="Proteomes" id="UP001420932"/>
    </source>
</evidence>
<evidence type="ECO:0000256" key="6">
    <source>
        <dbReference type="SAM" id="MobiDB-lite"/>
    </source>
</evidence>
<comment type="similarity">
    <text evidence="2 5">Belongs to the FPP/GGPP synthase family.</text>
</comment>
<accession>A0AAP0IV19</accession>
<comment type="caution">
    <text evidence="7">The sequence shown here is derived from an EMBL/GenBank/DDBJ whole genome shotgun (WGS) entry which is preliminary data.</text>
</comment>
<dbReference type="InterPro" id="IPR008949">
    <property type="entry name" value="Isoprenoid_synthase_dom_sf"/>
</dbReference>
<dbReference type="PANTHER" id="PTHR43281:SF24">
    <property type="entry name" value="OS07G0580900 PROTEIN"/>
    <property type="match status" value="1"/>
</dbReference>